<gene>
    <name evidence="4" type="ORF">JZO67_002311</name>
</gene>
<dbReference type="Gene3D" id="3.40.109.10">
    <property type="entry name" value="NADH Oxidase"/>
    <property type="match status" value="1"/>
</dbReference>
<evidence type="ECO:0000256" key="1">
    <source>
        <dbReference type="ARBA" id="ARBA00022630"/>
    </source>
</evidence>
<evidence type="ECO:0000313" key="5">
    <source>
        <dbReference type="Proteomes" id="UP000664357"/>
    </source>
</evidence>
<dbReference type="RefSeq" id="WP_207703027.1">
    <property type="nucleotide sequence ID" value="NZ_JAFREL020000002.1"/>
</dbReference>
<dbReference type="EMBL" id="JAFREL020000002">
    <property type="protein sequence ID" value="MEO1770359.1"/>
    <property type="molecule type" value="Genomic_DNA"/>
</dbReference>
<reference evidence="4 5" key="1">
    <citation type="submission" date="2021-03" db="EMBL/GenBank/DDBJ databases">
        <authorList>
            <person name="Gilmore M.S."/>
            <person name="Schwartzman J."/>
            <person name="Van Tyne D."/>
            <person name="Martin M."/>
            <person name="Earl A.M."/>
            <person name="Manson A.L."/>
            <person name="Straub T."/>
            <person name="Salamzade R."/>
            <person name="Saavedra J."/>
            <person name="Lebreton F."/>
            <person name="Prichula J."/>
            <person name="Schaufler K."/>
            <person name="Gaca A."/>
            <person name="Sgardioli B."/>
            <person name="Wagenaar J."/>
            <person name="Strong T."/>
        </authorList>
    </citation>
    <scope>NUCLEOTIDE SEQUENCE [LARGE SCALE GENOMIC DNA]</scope>
    <source>
        <strain evidence="4 5">665A</strain>
    </source>
</reference>
<keyword evidence="3" id="KW-0560">Oxidoreductase</keyword>
<dbReference type="InterPro" id="IPR016446">
    <property type="entry name" value="Flavin_OxRdtase_Frp"/>
</dbReference>
<keyword evidence="1" id="KW-0285">Flavoprotein</keyword>
<dbReference type="PANTHER" id="PTHR43425:SF2">
    <property type="entry name" value="OXYGEN-INSENSITIVE NADPH NITROREDUCTASE"/>
    <property type="match status" value="1"/>
</dbReference>
<proteinExistence type="predicted"/>
<dbReference type="PANTHER" id="PTHR43425">
    <property type="entry name" value="OXYGEN-INSENSITIVE NADPH NITROREDUCTASE"/>
    <property type="match status" value="1"/>
</dbReference>
<dbReference type="Proteomes" id="UP000664357">
    <property type="component" value="Unassembled WGS sequence"/>
</dbReference>
<evidence type="ECO:0000313" key="4">
    <source>
        <dbReference type="EMBL" id="MEO1770359.1"/>
    </source>
</evidence>
<evidence type="ECO:0000256" key="3">
    <source>
        <dbReference type="ARBA" id="ARBA00023002"/>
    </source>
</evidence>
<accession>A0ABV0EP02</accession>
<protein>
    <submittedName>
        <fullName evidence="4">FMN reductase [NAD(P)H]</fullName>
    </submittedName>
</protein>
<sequence>MNEVIKTISNHVSNRVFDEDFKIDDKKIQIITACLKNAPTHINGQFYSVIIVNDNDKKGKLVELNPLNSHMLKSSVFLLFVADFNRSKIIMGSKNLEHDFGTNIDNLLVVGIDAGLAAMSAVNVVESLGLGCVIVGGVRYHANKIIQLFELPEYTYPSIGKPLDKPGKRPRISARFNIFEEKYDSIPNDFF</sequence>
<keyword evidence="2" id="KW-0288">FMN</keyword>
<reference evidence="4 5" key="2">
    <citation type="submission" date="2024-02" db="EMBL/GenBank/DDBJ databases">
        <title>The Genome Sequence of Enterococcus sp. DIV0159.</title>
        <authorList>
            <person name="Earl A."/>
            <person name="Manson A."/>
            <person name="Gilmore M."/>
            <person name="Sanders J."/>
            <person name="Shea T."/>
            <person name="Howe W."/>
            <person name="Livny J."/>
            <person name="Cuomo C."/>
            <person name="Neafsey D."/>
            <person name="Birren B."/>
        </authorList>
    </citation>
    <scope>NUCLEOTIDE SEQUENCE [LARGE SCALE GENOMIC DNA]</scope>
    <source>
        <strain evidence="4 5">665A</strain>
    </source>
</reference>
<dbReference type="SUPFAM" id="SSF55469">
    <property type="entry name" value="FMN-dependent nitroreductase-like"/>
    <property type="match status" value="1"/>
</dbReference>
<comment type="caution">
    <text evidence="4">The sequence shown here is derived from an EMBL/GenBank/DDBJ whole genome shotgun (WGS) entry which is preliminary data.</text>
</comment>
<keyword evidence="5" id="KW-1185">Reference proteome</keyword>
<organism evidence="4 5">
    <name type="scientific">Candidatus Enterococcus ferrettii</name>
    <dbReference type="NCBI Taxonomy" id="2815324"/>
    <lineage>
        <taxon>Bacteria</taxon>
        <taxon>Bacillati</taxon>
        <taxon>Bacillota</taxon>
        <taxon>Bacilli</taxon>
        <taxon>Lactobacillales</taxon>
        <taxon>Enterococcaceae</taxon>
        <taxon>Enterococcus</taxon>
    </lineage>
</organism>
<name>A0ABV0EP02_9ENTE</name>
<evidence type="ECO:0000256" key="2">
    <source>
        <dbReference type="ARBA" id="ARBA00022643"/>
    </source>
</evidence>
<dbReference type="InterPro" id="IPR000415">
    <property type="entry name" value="Nitroreductase-like"/>
</dbReference>